<sequence>MKDYMETVLPLGSVVRLSSDEDTDYIITTRGILLDDTTFYDYGGVLYPLGLTEETYKLFNHSDIVQVQFEGYRNKIEGHFAAKFKIWRNEFVEKVIETKKKEQTDQVAETKK</sequence>
<comment type="caution">
    <text evidence="1">The sequence shown here is derived from an EMBL/GenBank/DDBJ whole genome shotgun (WGS) entry which is preliminary data.</text>
</comment>
<organism evidence="1 2">
    <name type="scientific">Bacillus hominis</name>
    <dbReference type="NCBI Taxonomy" id="2817478"/>
    <lineage>
        <taxon>Bacteria</taxon>
        <taxon>Bacillati</taxon>
        <taxon>Bacillota</taxon>
        <taxon>Bacilli</taxon>
        <taxon>Bacillales</taxon>
        <taxon>Bacillaceae</taxon>
        <taxon>Bacillus</taxon>
        <taxon>Bacillus cereus group</taxon>
    </lineage>
</organism>
<keyword evidence="2" id="KW-1185">Reference proteome</keyword>
<dbReference type="EMBL" id="JAUCFG010000003">
    <property type="protein sequence ID" value="MDM5441665.1"/>
    <property type="molecule type" value="Genomic_DNA"/>
</dbReference>
<protein>
    <submittedName>
        <fullName evidence="1">DUF4176 domain-containing protein</fullName>
    </submittedName>
</protein>
<accession>A0ABT7RFE4</accession>
<name>A0ABT7RFE4_9BACI</name>
<proteinExistence type="predicted"/>
<gene>
    <name evidence="1" type="ORF">QUG02_26870</name>
</gene>
<dbReference type="Proteomes" id="UP001224139">
    <property type="component" value="Unassembled WGS sequence"/>
</dbReference>
<dbReference type="InterPro" id="IPR025233">
    <property type="entry name" value="DUF4176"/>
</dbReference>
<reference evidence="1 2" key="1">
    <citation type="submission" date="2023-06" db="EMBL/GenBank/DDBJ databases">
        <title>Comparative genomics of Bacillaceae isolates and their secondary metabolite potential.</title>
        <authorList>
            <person name="Song L."/>
            <person name="Nielsen L.J."/>
            <person name="Mohite O."/>
            <person name="Xu X."/>
            <person name="Weber T."/>
            <person name="Kovacs A.T."/>
        </authorList>
    </citation>
    <scope>NUCLEOTIDE SEQUENCE [LARGE SCALE GENOMIC DNA]</scope>
    <source>
        <strain evidence="1 2">DX2.1</strain>
    </source>
</reference>
<dbReference type="RefSeq" id="WP_289361096.1">
    <property type="nucleotide sequence ID" value="NZ_JAUCFG010000003.1"/>
</dbReference>
<dbReference type="Pfam" id="PF13780">
    <property type="entry name" value="DUF4176"/>
    <property type="match status" value="1"/>
</dbReference>
<evidence type="ECO:0000313" key="2">
    <source>
        <dbReference type="Proteomes" id="UP001224139"/>
    </source>
</evidence>
<evidence type="ECO:0000313" key="1">
    <source>
        <dbReference type="EMBL" id="MDM5441665.1"/>
    </source>
</evidence>